<dbReference type="InterPro" id="IPR000620">
    <property type="entry name" value="EamA_dom"/>
</dbReference>
<evidence type="ECO:0000313" key="8">
    <source>
        <dbReference type="EMBL" id="KAL3759942.1"/>
    </source>
</evidence>
<feature type="domain" description="EamA" evidence="7">
    <location>
        <begin position="152"/>
        <end position="272"/>
    </location>
</feature>
<comment type="subcellular location">
    <subcellularLocation>
        <location evidence="1">Cell membrane</location>
        <topology evidence="1">Multi-pass membrane protein</topology>
    </subcellularLocation>
</comment>
<organism evidence="8 9">
    <name type="scientific">Discostella pseudostelligera</name>
    <dbReference type="NCBI Taxonomy" id="259834"/>
    <lineage>
        <taxon>Eukaryota</taxon>
        <taxon>Sar</taxon>
        <taxon>Stramenopiles</taxon>
        <taxon>Ochrophyta</taxon>
        <taxon>Bacillariophyta</taxon>
        <taxon>Coscinodiscophyceae</taxon>
        <taxon>Thalassiosirophycidae</taxon>
        <taxon>Stephanodiscales</taxon>
        <taxon>Stephanodiscaceae</taxon>
        <taxon>Discostella</taxon>
    </lineage>
</organism>
<evidence type="ECO:0000256" key="2">
    <source>
        <dbReference type="ARBA" id="ARBA00022475"/>
    </source>
</evidence>
<proteinExistence type="predicted"/>
<gene>
    <name evidence="8" type="ORF">ACHAWU_000565</name>
</gene>
<protein>
    <recommendedName>
        <fullName evidence="7">EamA domain-containing protein</fullName>
    </recommendedName>
</protein>
<evidence type="ECO:0000313" key="9">
    <source>
        <dbReference type="Proteomes" id="UP001530293"/>
    </source>
</evidence>
<dbReference type="InterPro" id="IPR037185">
    <property type="entry name" value="EmrE-like"/>
</dbReference>
<evidence type="ECO:0000256" key="1">
    <source>
        <dbReference type="ARBA" id="ARBA00004651"/>
    </source>
</evidence>
<evidence type="ECO:0000256" key="6">
    <source>
        <dbReference type="SAM" id="Phobius"/>
    </source>
</evidence>
<name>A0ABD3M8J8_9STRA</name>
<dbReference type="EMBL" id="JALLBG020000195">
    <property type="protein sequence ID" value="KAL3759942.1"/>
    <property type="molecule type" value="Genomic_DNA"/>
</dbReference>
<dbReference type="AlphaFoldDB" id="A0ABD3M8J8"/>
<keyword evidence="3 6" id="KW-0812">Transmembrane</keyword>
<comment type="caution">
    <text evidence="8">The sequence shown here is derived from an EMBL/GenBank/DDBJ whole genome shotgun (WGS) entry which is preliminary data.</text>
</comment>
<keyword evidence="9" id="KW-1185">Reference proteome</keyword>
<dbReference type="SUPFAM" id="SSF103481">
    <property type="entry name" value="Multidrug resistance efflux transporter EmrE"/>
    <property type="match status" value="2"/>
</dbReference>
<accession>A0ABD3M8J8</accession>
<dbReference type="PANTHER" id="PTHR42920:SF5">
    <property type="entry name" value="EAMA DOMAIN-CONTAINING PROTEIN"/>
    <property type="match status" value="1"/>
</dbReference>
<evidence type="ECO:0000256" key="3">
    <source>
        <dbReference type="ARBA" id="ARBA00022692"/>
    </source>
</evidence>
<dbReference type="Pfam" id="PF00892">
    <property type="entry name" value="EamA"/>
    <property type="match status" value="2"/>
</dbReference>
<keyword evidence="2" id="KW-1003">Cell membrane</keyword>
<dbReference type="GO" id="GO:0005886">
    <property type="term" value="C:plasma membrane"/>
    <property type="evidence" value="ECO:0007669"/>
    <property type="project" value="UniProtKB-SubCell"/>
</dbReference>
<evidence type="ECO:0000259" key="7">
    <source>
        <dbReference type="Pfam" id="PF00892"/>
    </source>
</evidence>
<keyword evidence="5 6" id="KW-0472">Membrane</keyword>
<dbReference type="Proteomes" id="UP001530293">
    <property type="component" value="Unassembled WGS sequence"/>
</dbReference>
<evidence type="ECO:0000256" key="5">
    <source>
        <dbReference type="ARBA" id="ARBA00023136"/>
    </source>
</evidence>
<dbReference type="PANTHER" id="PTHR42920">
    <property type="entry name" value="OS03G0707200 PROTEIN-RELATED"/>
    <property type="match status" value="1"/>
</dbReference>
<feature type="transmembrane region" description="Helical" evidence="6">
    <location>
        <begin position="228"/>
        <end position="247"/>
    </location>
</feature>
<feature type="domain" description="EamA" evidence="7">
    <location>
        <begin position="290"/>
        <end position="439"/>
    </location>
</feature>
<feature type="transmembrane region" description="Helical" evidence="6">
    <location>
        <begin position="320"/>
        <end position="344"/>
    </location>
</feature>
<keyword evidence="4 6" id="KW-1133">Transmembrane helix</keyword>
<reference evidence="8 9" key="1">
    <citation type="submission" date="2024-10" db="EMBL/GenBank/DDBJ databases">
        <title>Updated reference genomes for cyclostephanoid diatoms.</title>
        <authorList>
            <person name="Roberts W.R."/>
            <person name="Alverson A.J."/>
        </authorList>
    </citation>
    <scope>NUCLEOTIDE SEQUENCE [LARGE SCALE GENOMIC DNA]</scope>
    <source>
        <strain evidence="8 9">AJA232-27</strain>
    </source>
</reference>
<sequence length="458" mass="49383">MIRILVLSTVSLTSHSFSSSSLGLCSRRYHGHRRPPDVAVPSSSRSCTHMVNTAMNPSYTPATNYSDSSAAMMPYFKDITTPTTTIVCAQRSNDMFDMEQPGGYDGEYDESECVEAGLVEYCPSDNEPLHPQSTFIEGILSTYIGPRVILGLVAILYGTNFPLGAIMNDNLPASAATSSRMVLASLALSPFLLQLKPSLRTQVLIGGAFVSMGYISQSVALIDTSPALVSFLGSTTVLVCPTLQWLVDKKPMGVKDVPQTWMAAVLCLSGVAALELFDAPLSESISRLGTGDALSLLQAVGFGTGVFMSEKMMKKEPDQALPITAGLVTVTAFFAMLWCLVDGWMREPGWQSMGLPGLFFDPNMRTVALAVAWTGILSTSINFWIEITALGRVPSAEASVILATEPLWASLFAAILFHEQFGVNDYIGGLLMISACLVNTLRPSDIRGYFSKIMKPTE</sequence>
<dbReference type="InterPro" id="IPR051258">
    <property type="entry name" value="Diverse_Substrate_Transporter"/>
</dbReference>
<evidence type="ECO:0000256" key="4">
    <source>
        <dbReference type="ARBA" id="ARBA00022989"/>
    </source>
</evidence>
<feature type="transmembrane region" description="Helical" evidence="6">
    <location>
        <begin position="203"/>
        <end position="222"/>
    </location>
</feature>